<dbReference type="Proteomes" id="UP000298030">
    <property type="component" value="Unassembled WGS sequence"/>
</dbReference>
<sequence length="75" mass="8244">MRGDSTINLVRRAFHNFPGQPEPPGTSSAIQPAGERSISGSQQVTVQVFFPVEVRFDFNATGAARLHTRTRLTMT</sequence>
<evidence type="ECO:0000313" key="2">
    <source>
        <dbReference type="EMBL" id="TEB39441.1"/>
    </source>
</evidence>
<proteinExistence type="predicted"/>
<dbReference type="AlphaFoldDB" id="A0A4Y7TZK4"/>
<evidence type="ECO:0000256" key="1">
    <source>
        <dbReference type="SAM" id="MobiDB-lite"/>
    </source>
</evidence>
<keyword evidence="3" id="KW-1185">Reference proteome</keyword>
<accession>A0A4Y7TZK4</accession>
<reference evidence="2 3" key="1">
    <citation type="journal article" date="2019" name="Nat. Ecol. Evol.">
        <title>Megaphylogeny resolves global patterns of mushroom evolution.</title>
        <authorList>
            <person name="Varga T."/>
            <person name="Krizsan K."/>
            <person name="Foldi C."/>
            <person name="Dima B."/>
            <person name="Sanchez-Garcia M."/>
            <person name="Sanchez-Ramirez S."/>
            <person name="Szollosi G.J."/>
            <person name="Szarkandi J.G."/>
            <person name="Papp V."/>
            <person name="Albert L."/>
            <person name="Andreopoulos W."/>
            <person name="Angelini C."/>
            <person name="Antonin V."/>
            <person name="Barry K.W."/>
            <person name="Bougher N.L."/>
            <person name="Buchanan P."/>
            <person name="Buyck B."/>
            <person name="Bense V."/>
            <person name="Catcheside P."/>
            <person name="Chovatia M."/>
            <person name="Cooper J."/>
            <person name="Damon W."/>
            <person name="Desjardin D."/>
            <person name="Finy P."/>
            <person name="Geml J."/>
            <person name="Haridas S."/>
            <person name="Hughes K."/>
            <person name="Justo A."/>
            <person name="Karasinski D."/>
            <person name="Kautmanova I."/>
            <person name="Kiss B."/>
            <person name="Kocsube S."/>
            <person name="Kotiranta H."/>
            <person name="LaButti K.M."/>
            <person name="Lechner B.E."/>
            <person name="Liimatainen K."/>
            <person name="Lipzen A."/>
            <person name="Lukacs Z."/>
            <person name="Mihaltcheva S."/>
            <person name="Morgado L.N."/>
            <person name="Niskanen T."/>
            <person name="Noordeloos M.E."/>
            <person name="Ohm R.A."/>
            <person name="Ortiz-Santana B."/>
            <person name="Ovrebo C."/>
            <person name="Racz N."/>
            <person name="Riley R."/>
            <person name="Savchenko A."/>
            <person name="Shiryaev A."/>
            <person name="Soop K."/>
            <person name="Spirin V."/>
            <person name="Szebenyi C."/>
            <person name="Tomsovsky M."/>
            <person name="Tulloss R.E."/>
            <person name="Uehling J."/>
            <person name="Grigoriev I.V."/>
            <person name="Vagvolgyi C."/>
            <person name="Papp T."/>
            <person name="Martin F.M."/>
            <person name="Miettinen O."/>
            <person name="Hibbett D.S."/>
            <person name="Nagy L.G."/>
        </authorList>
    </citation>
    <scope>NUCLEOTIDE SEQUENCE [LARGE SCALE GENOMIC DNA]</scope>
    <source>
        <strain evidence="2 3">FP101781</strain>
    </source>
</reference>
<protein>
    <submittedName>
        <fullName evidence="2">Uncharacterized protein</fullName>
    </submittedName>
</protein>
<organism evidence="2 3">
    <name type="scientific">Coprinellus micaceus</name>
    <name type="common">Glistening ink-cap mushroom</name>
    <name type="synonym">Coprinus micaceus</name>
    <dbReference type="NCBI Taxonomy" id="71717"/>
    <lineage>
        <taxon>Eukaryota</taxon>
        <taxon>Fungi</taxon>
        <taxon>Dikarya</taxon>
        <taxon>Basidiomycota</taxon>
        <taxon>Agaricomycotina</taxon>
        <taxon>Agaricomycetes</taxon>
        <taxon>Agaricomycetidae</taxon>
        <taxon>Agaricales</taxon>
        <taxon>Agaricineae</taxon>
        <taxon>Psathyrellaceae</taxon>
        <taxon>Coprinellus</taxon>
    </lineage>
</organism>
<dbReference type="EMBL" id="QPFP01000001">
    <property type="protein sequence ID" value="TEB39441.1"/>
    <property type="molecule type" value="Genomic_DNA"/>
</dbReference>
<feature type="region of interest" description="Disordered" evidence="1">
    <location>
        <begin position="15"/>
        <end position="38"/>
    </location>
</feature>
<comment type="caution">
    <text evidence="2">The sequence shown here is derived from an EMBL/GenBank/DDBJ whole genome shotgun (WGS) entry which is preliminary data.</text>
</comment>
<gene>
    <name evidence="2" type="ORF">FA13DRAFT_1723620</name>
</gene>
<name>A0A4Y7TZK4_COPMI</name>
<evidence type="ECO:0000313" key="3">
    <source>
        <dbReference type="Proteomes" id="UP000298030"/>
    </source>
</evidence>